<dbReference type="Pfam" id="PF03808">
    <property type="entry name" value="Glyco_tran_WecG"/>
    <property type="match status" value="1"/>
</dbReference>
<sequence length="255" mass="29322">MTNKQTIPYIKAFGVKLSKYSMEETVNYIFSPCERASPLIREDLNAFKVILKDNDVNVSNALRDADIINIDGMSVVFAVRILYGQTLPRVTGCDLFTRLLHECHERSKTVFLLGATEQTIFQLHKSLSNKYSKNLVAGFRNGYFSPTDWDIIVRSINDSNADFLFLGTPSPQKEIFLNFAKNKLNKKMVLIGVGGSFDVLAGKVSRAPEWMQNAGLEWLYRLIQEPNRMWKRYLITNTKFSWLLLKEKFLQFISK</sequence>
<reference evidence="3 4" key="1">
    <citation type="journal article" date="2021" name="Int. J. Syst. Evol. Microbiol.">
        <title>Pseudomonas piscium sp. nov., Pseudomonas pisciculturae sp. nov., Pseudomonas mucoides sp. nov. and Pseudomonas neuropathica sp. nov. isolated from rainbow trout.</title>
        <authorList>
            <person name="Duman M."/>
            <person name="Mulet M."/>
            <person name="Altun S."/>
            <person name="Saticioglu I.B."/>
            <person name="Gomila M."/>
            <person name="Lalucat J."/>
            <person name="Garcia-Valdes E."/>
        </authorList>
    </citation>
    <scope>NUCLEOTIDE SEQUENCE [LARGE SCALE GENOMIC DNA]</scope>
    <source>
        <strain evidence="3 4">LMG 28632</strain>
    </source>
</reference>
<gene>
    <name evidence="3" type="ORF">IMW75_17060</name>
</gene>
<name>A0ABS3AJA7_9PSED</name>
<organism evidence="3 4">
    <name type="scientific">Pseudomonas gregormendelii</name>
    <dbReference type="NCBI Taxonomy" id="1628277"/>
    <lineage>
        <taxon>Bacteria</taxon>
        <taxon>Pseudomonadati</taxon>
        <taxon>Pseudomonadota</taxon>
        <taxon>Gammaproteobacteria</taxon>
        <taxon>Pseudomonadales</taxon>
        <taxon>Pseudomonadaceae</taxon>
        <taxon>Pseudomonas</taxon>
    </lineage>
</organism>
<protein>
    <submittedName>
        <fullName evidence="3">WecB/TagA/CpsF family glycosyltransferase</fullName>
    </submittedName>
</protein>
<evidence type="ECO:0000256" key="1">
    <source>
        <dbReference type="ARBA" id="ARBA00022676"/>
    </source>
</evidence>
<keyword evidence="2" id="KW-0808">Transferase</keyword>
<keyword evidence="4" id="KW-1185">Reference proteome</keyword>
<dbReference type="PANTHER" id="PTHR34136:SF1">
    <property type="entry name" value="UDP-N-ACETYL-D-MANNOSAMINURONIC ACID TRANSFERASE"/>
    <property type="match status" value="1"/>
</dbReference>
<dbReference type="RefSeq" id="WP_205893279.1">
    <property type="nucleotide sequence ID" value="NZ_JADEVO010000024.1"/>
</dbReference>
<accession>A0ABS3AJA7</accession>
<evidence type="ECO:0000313" key="4">
    <source>
        <dbReference type="Proteomes" id="UP000772591"/>
    </source>
</evidence>
<dbReference type="EMBL" id="JADEVO010000024">
    <property type="protein sequence ID" value="MBN3966977.1"/>
    <property type="molecule type" value="Genomic_DNA"/>
</dbReference>
<dbReference type="Proteomes" id="UP000772591">
    <property type="component" value="Unassembled WGS sequence"/>
</dbReference>
<proteinExistence type="predicted"/>
<dbReference type="PANTHER" id="PTHR34136">
    <property type="match status" value="1"/>
</dbReference>
<keyword evidence="1" id="KW-0328">Glycosyltransferase</keyword>
<dbReference type="CDD" id="cd06533">
    <property type="entry name" value="Glyco_transf_WecG_TagA"/>
    <property type="match status" value="1"/>
</dbReference>
<dbReference type="InterPro" id="IPR004629">
    <property type="entry name" value="WecG_TagA_CpsF"/>
</dbReference>
<comment type="caution">
    <text evidence="3">The sequence shown here is derived from an EMBL/GenBank/DDBJ whole genome shotgun (WGS) entry which is preliminary data.</text>
</comment>
<evidence type="ECO:0000256" key="2">
    <source>
        <dbReference type="ARBA" id="ARBA00022679"/>
    </source>
</evidence>
<dbReference type="NCBIfam" id="TIGR00696">
    <property type="entry name" value="wecG_tagA_cpsF"/>
    <property type="match status" value="1"/>
</dbReference>
<evidence type="ECO:0000313" key="3">
    <source>
        <dbReference type="EMBL" id="MBN3966977.1"/>
    </source>
</evidence>